<sequence length="170" mass="17351">MTATLTTQPGFTRALAAVHGAEIGLLRALALDIVAVGEDDALRTLGPEAIALIRSATGPASVDLQAHATADGGATTFLGRASHGIAVSAHLSLVAGEPRQYLRATIRLVGTHGSVLVDLLRPLLEVRTVAGTRQEPFGLPGAQVSPADATDALSAIAESARSGRTTSTTW</sequence>
<name>A0A9D2J5P2_9MICO</name>
<comment type="caution">
    <text evidence="1">The sequence shown here is derived from an EMBL/GenBank/DDBJ whole genome shotgun (WGS) entry which is preliminary data.</text>
</comment>
<dbReference type="Proteomes" id="UP000824037">
    <property type="component" value="Unassembled WGS sequence"/>
</dbReference>
<reference evidence="1" key="1">
    <citation type="journal article" date="2021" name="PeerJ">
        <title>Extensive microbial diversity within the chicken gut microbiome revealed by metagenomics and culture.</title>
        <authorList>
            <person name="Gilroy R."/>
            <person name="Ravi A."/>
            <person name="Getino M."/>
            <person name="Pursley I."/>
            <person name="Horton D.L."/>
            <person name="Alikhan N.F."/>
            <person name="Baker D."/>
            <person name="Gharbi K."/>
            <person name="Hall N."/>
            <person name="Watson M."/>
            <person name="Adriaenssens E.M."/>
            <person name="Foster-Nyarko E."/>
            <person name="Jarju S."/>
            <person name="Secka A."/>
            <person name="Antonio M."/>
            <person name="Oren A."/>
            <person name="Chaudhuri R.R."/>
            <person name="La Ragione R."/>
            <person name="Hildebrand F."/>
            <person name="Pallen M.J."/>
        </authorList>
    </citation>
    <scope>NUCLEOTIDE SEQUENCE</scope>
    <source>
        <strain evidence="1">ChiGjej4B4-7305</strain>
    </source>
</reference>
<dbReference type="Gene3D" id="3.30.360.10">
    <property type="entry name" value="Dihydrodipicolinate Reductase, domain 2"/>
    <property type="match status" value="1"/>
</dbReference>
<gene>
    <name evidence="1" type="ORF">H9815_19600</name>
</gene>
<reference evidence="1" key="2">
    <citation type="submission" date="2021-04" db="EMBL/GenBank/DDBJ databases">
        <authorList>
            <person name="Gilroy R."/>
        </authorList>
    </citation>
    <scope>NUCLEOTIDE SEQUENCE</scope>
    <source>
        <strain evidence="1">ChiGjej4B4-7305</strain>
    </source>
</reference>
<proteinExistence type="predicted"/>
<protein>
    <submittedName>
        <fullName evidence="1">Uncharacterized protein</fullName>
    </submittedName>
</protein>
<organism evidence="1 2">
    <name type="scientific">Candidatus Ruania gallistercoris</name>
    <dbReference type="NCBI Taxonomy" id="2838746"/>
    <lineage>
        <taxon>Bacteria</taxon>
        <taxon>Bacillati</taxon>
        <taxon>Actinomycetota</taxon>
        <taxon>Actinomycetes</taxon>
        <taxon>Micrococcales</taxon>
        <taxon>Ruaniaceae</taxon>
        <taxon>Ruania</taxon>
    </lineage>
</organism>
<accession>A0A9D2J5P2</accession>
<evidence type="ECO:0000313" key="1">
    <source>
        <dbReference type="EMBL" id="HIZ37985.1"/>
    </source>
</evidence>
<evidence type="ECO:0000313" key="2">
    <source>
        <dbReference type="Proteomes" id="UP000824037"/>
    </source>
</evidence>
<dbReference type="AlphaFoldDB" id="A0A9D2J5P2"/>
<dbReference type="EMBL" id="DXBY01000333">
    <property type="protein sequence ID" value="HIZ37985.1"/>
    <property type="molecule type" value="Genomic_DNA"/>
</dbReference>